<dbReference type="OrthoDB" id="1588981at2759"/>
<gene>
    <name evidence="7" type="ORF">MERR_LOCUS45456</name>
</gene>
<keyword evidence="2 4" id="KW-0863">Zinc-finger</keyword>
<evidence type="ECO:0000256" key="2">
    <source>
        <dbReference type="ARBA" id="ARBA00022771"/>
    </source>
</evidence>
<dbReference type="PROSITE" id="PS50119">
    <property type="entry name" value="ZF_BBOX"/>
    <property type="match status" value="2"/>
</dbReference>
<feature type="domain" description="B box-type" evidence="6">
    <location>
        <begin position="43"/>
        <end position="88"/>
    </location>
</feature>
<evidence type="ECO:0000256" key="5">
    <source>
        <dbReference type="SAM" id="MobiDB-lite"/>
    </source>
</evidence>
<evidence type="ECO:0000313" key="7">
    <source>
        <dbReference type="EMBL" id="CAA7058220.1"/>
    </source>
</evidence>
<sequence>MERFCEFCKAYRAVVYCIADAANLCLTCDAKVHSANALSGRHLRMLLCDSCKTQPCVVRCLEHKTFLCNGCDEKVHNIASSKHHRRDVSCYTACPSAKDFAVMWGFRVMDDDDDDDVSLEKSFAMVKPKVQREAGFILEQILELEKIQLREENSNLSMKEQADDLSPLELPKQTEDRLIDLPQTGKELIVDFSHLSSSSTLGDSFLECNNQLLWHQNLQDIGVCEDTVCDDDEFNIPDIDLTFKNFEELFGADQDPIKDSNNNILFVGTSALKSHEVNIYSSPFSNSIYSPKQASSSIPFSRSNGGGSSETHYPHNHSEKVISFCSPLTNKARQNAISRLKEKKRARIEEKQA</sequence>
<dbReference type="AlphaFoldDB" id="A0A6D2KY36"/>
<comment type="caution">
    <text evidence="7">The sequence shown here is derived from an EMBL/GenBank/DDBJ whole genome shotgun (WGS) entry which is preliminary data.</text>
</comment>
<evidence type="ECO:0000313" key="8">
    <source>
        <dbReference type="Proteomes" id="UP000467841"/>
    </source>
</evidence>
<organism evidence="7 8">
    <name type="scientific">Microthlaspi erraticum</name>
    <dbReference type="NCBI Taxonomy" id="1685480"/>
    <lineage>
        <taxon>Eukaryota</taxon>
        <taxon>Viridiplantae</taxon>
        <taxon>Streptophyta</taxon>
        <taxon>Embryophyta</taxon>
        <taxon>Tracheophyta</taxon>
        <taxon>Spermatophyta</taxon>
        <taxon>Magnoliopsida</taxon>
        <taxon>eudicotyledons</taxon>
        <taxon>Gunneridae</taxon>
        <taxon>Pentapetalae</taxon>
        <taxon>rosids</taxon>
        <taxon>malvids</taxon>
        <taxon>Brassicales</taxon>
        <taxon>Brassicaceae</taxon>
        <taxon>Coluteocarpeae</taxon>
        <taxon>Microthlaspi</taxon>
    </lineage>
</organism>
<dbReference type="InterPro" id="IPR049808">
    <property type="entry name" value="CONSTANS-like_Bbox1"/>
</dbReference>
<dbReference type="Proteomes" id="UP000467841">
    <property type="component" value="Unassembled WGS sequence"/>
</dbReference>
<protein>
    <recommendedName>
        <fullName evidence="6">B box-type domain-containing protein</fullName>
    </recommendedName>
</protein>
<dbReference type="SMART" id="SM00336">
    <property type="entry name" value="BBOX"/>
    <property type="match status" value="2"/>
</dbReference>
<evidence type="ECO:0000256" key="3">
    <source>
        <dbReference type="ARBA" id="ARBA00022833"/>
    </source>
</evidence>
<keyword evidence="8" id="KW-1185">Reference proteome</keyword>
<proteinExistence type="predicted"/>
<name>A0A6D2KY36_9BRAS</name>
<evidence type="ECO:0000256" key="1">
    <source>
        <dbReference type="ARBA" id="ARBA00022723"/>
    </source>
</evidence>
<evidence type="ECO:0000259" key="6">
    <source>
        <dbReference type="PROSITE" id="PS50119"/>
    </source>
</evidence>
<dbReference type="InterPro" id="IPR000315">
    <property type="entry name" value="Znf_B-box"/>
</dbReference>
<dbReference type="PANTHER" id="PTHR31717">
    <property type="entry name" value="ZINC FINGER PROTEIN CONSTANS-LIKE 10"/>
    <property type="match status" value="1"/>
</dbReference>
<feature type="domain" description="B box-type" evidence="6">
    <location>
        <begin position="1"/>
        <end position="47"/>
    </location>
</feature>
<evidence type="ECO:0000256" key="4">
    <source>
        <dbReference type="PROSITE-ProRule" id="PRU00024"/>
    </source>
</evidence>
<keyword evidence="3" id="KW-0862">Zinc</keyword>
<feature type="region of interest" description="Disordered" evidence="5">
    <location>
        <begin position="295"/>
        <end position="314"/>
    </location>
</feature>
<accession>A0A6D2KY36</accession>
<keyword evidence="1" id="KW-0479">Metal-binding</keyword>
<dbReference type="EMBL" id="CACVBM020001718">
    <property type="protein sequence ID" value="CAA7058220.1"/>
    <property type="molecule type" value="Genomic_DNA"/>
</dbReference>
<dbReference type="CDD" id="cd19821">
    <property type="entry name" value="Bbox1_BBX-like"/>
    <property type="match status" value="2"/>
</dbReference>
<reference evidence="7" key="1">
    <citation type="submission" date="2020-01" db="EMBL/GenBank/DDBJ databases">
        <authorList>
            <person name="Mishra B."/>
        </authorList>
    </citation>
    <scope>NUCLEOTIDE SEQUENCE [LARGE SCALE GENOMIC DNA]</scope>
</reference>
<dbReference type="GO" id="GO:0008270">
    <property type="term" value="F:zinc ion binding"/>
    <property type="evidence" value="ECO:0007669"/>
    <property type="project" value="UniProtKB-KW"/>
</dbReference>
<dbReference type="PANTHER" id="PTHR31717:SF53">
    <property type="entry name" value="BNAA07G24720D PROTEIN"/>
    <property type="match status" value="1"/>
</dbReference>